<dbReference type="Proteomes" id="UP000799118">
    <property type="component" value="Unassembled WGS sequence"/>
</dbReference>
<evidence type="ECO:0000313" key="2">
    <source>
        <dbReference type="Proteomes" id="UP000799118"/>
    </source>
</evidence>
<name>A0A6A4IJR3_9AGAR</name>
<reference evidence="1" key="1">
    <citation type="journal article" date="2019" name="Environ. Microbiol.">
        <title>Fungal ecological strategies reflected in gene transcription - a case study of two litter decomposers.</title>
        <authorList>
            <person name="Barbi F."/>
            <person name="Kohler A."/>
            <person name="Barry K."/>
            <person name="Baskaran P."/>
            <person name="Daum C."/>
            <person name="Fauchery L."/>
            <person name="Ihrmark K."/>
            <person name="Kuo A."/>
            <person name="LaButti K."/>
            <person name="Lipzen A."/>
            <person name="Morin E."/>
            <person name="Grigoriev I.V."/>
            <person name="Henrissat B."/>
            <person name="Lindahl B."/>
            <person name="Martin F."/>
        </authorList>
    </citation>
    <scope>NUCLEOTIDE SEQUENCE</scope>
    <source>
        <strain evidence="1">JB14</strain>
    </source>
</reference>
<gene>
    <name evidence="1" type="ORF">BT96DRAFT_807817</name>
</gene>
<sequence>MANVPSLVVDDTSPIIQYFPFSDTLGPPDFTAGWNPLFNQTSLGGAPLQVENSTSVHVTSLNNASFSLQWQGTGIQLVGSVTDASYSILVDGTLRDANATPTLLASIQNLDDASHVISLTTIISNTTSNQTESFVVFDQAIISAPPVSANSTDRSVQICLF</sequence>
<keyword evidence="2" id="KW-1185">Reference proteome</keyword>
<evidence type="ECO:0000313" key="1">
    <source>
        <dbReference type="EMBL" id="KAE9408785.1"/>
    </source>
</evidence>
<protein>
    <submittedName>
        <fullName evidence="1">Uncharacterized protein</fullName>
    </submittedName>
</protein>
<organism evidence="1 2">
    <name type="scientific">Gymnopus androsaceus JB14</name>
    <dbReference type="NCBI Taxonomy" id="1447944"/>
    <lineage>
        <taxon>Eukaryota</taxon>
        <taxon>Fungi</taxon>
        <taxon>Dikarya</taxon>
        <taxon>Basidiomycota</taxon>
        <taxon>Agaricomycotina</taxon>
        <taxon>Agaricomycetes</taxon>
        <taxon>Agaricomycetidae</taxon>
        <taxon>Agaricales</taxon>
        <taxon>Marasmiineae</taxon>
        <taxon>Omphalotaceae</taxon>
        <taxon>Gymnopus</taxon>
    </lineage>
</organism>
<dbReference type="EMBL" id="ML769390">
    <property type="protein sequence ID" value="KAE9408785.1"/>
    <property type="molecule type" value="Genomic_DNA"/>
</dbReference>
<dbReference type="AlphaFoldDB" id="A0A6A4IJR3"/>
<accession>A0A6A4IJR3</accession>
<proteinExistence type="predicted"/>
<dbReference type="Gene3D" id="2.60.120.260">
    <property type="entry name" value="Galactose-binding domain-like"/>
    <property type="match status" value="1"/>
</dbReference>
<dbReference type="OrthoDB" id="2576334at2759"/>